<name>A0A327QE23_9BACT</name>
<comment type="caution">
    <text evidence="2">The sequence shown here is derived from an EMBL/GenBank/DDBJ whole genome shotgun (WGS) entry which is preliminary data.</text>
</comment>
<evidence type="ECO:0000313" key="2">
    <source>
        <dbReference type="EMBL" id="RAJ02255.1"/>
    </source>
</evidence>
<proteinExistence type="predicted"/>
<evidence type="ECO:0008006" key="4">
    <source>
        <dbReference type="Google" id="ProtNLM"/>
    </source>
</evidence>
<keyword evidence="3" id="KW-1185">Reference proteome</keyword>
<reference evidence="2 3" key="1">
    <citation type="submission" date="2018-06" db="EMBL/GenBank/DDBJ databases">
        <title>Genomic Encyclopedia of Archaeal and Bacterial Type Strains, Phase II (KMG-II): from individual species to whole genera.</title>
        <authorList>
            <person name="Goeker M."/>
        </authorList>
    </citation>
    <scope>NUCLEOTIDE SEQUENCE [LARGE SCALE GENOMIC DNA]</scope>
    <source>
        <strain evidence="2 3">DSM 23857</strain>
    </source>
</reference>
<gene>
    <name evidence="2" type="ORF">LX64_03264</name>
</gene>
<evidence type="ECO:0000313" key="3">
    <source>
        <dbReference type="Proteomes" id="UP000249547"/>
    </source>
</evidence>
<organism evidence="2 3">
    <name type="scientific">Chitinophaga skermanii</name>
    <dbReference type="NCBI Taxonomy" id="331697"/>
    <lineage>
        <taxon>Bacteria</taxon>
        <taxon>Pseudomonadati</taxon>
        <taxon>Bacteroidota</taxon>
        <taxon>Chitinophagia</taxon>
        <taxon>Chitinophagales</taxon>
        <taxon>Chitinophagaceae</taxon>
        <taxon>Chitinophaga</taxon>
    </lineage>
</organism>
<evidence type="ECO:0000256" key="1">
    <source>
        <dbReference type="SAM" id="SignalP"/>
    </source>
</evidence>
<dbReference type="OrthoDB" id="9799878at2"/>
<keyword evidence="1" id="KW-0732">Signal</keyword>
<accession>A0A327QE23</accession>
<feature type="chain" id="PRO_5016426737" description="Beta-barrel porin" evidence="1">
    <location>
        <begin position="21"/>
        <end position="935"/>
    </location>
</feature>
<dbReference type="InterPro" id="IPR011042">
    <property type="entry name" value="6-blade_b-propeller_TolB-like"/>
</dbReference>
<dbReference type="EMBL" id="QLLL01000006">
    <property type="protein sequence ID" value="RAJ02255.1"/>
    <property type="molecule type" value="Genomic_DNA"/>
</dbReference>
<dbReference type="SUPFAM" id="SSF82171">
    <property type="entry name" value="DPP6 N-terminal domain-like"/>
    <property type="match status" value="1"/>
</dbReference>
<dbReference type="RefSeq" id="WP_111598703.1">
    <property type="nucleotide sequence ID" value="NZ_QLLL01000006.1"/>
</dbReference>
<protein>
    <recommendedName>
        <fullName evidence="4">Beta-barrel porin</fullName>
    </recommendedName>
</protein>
<feature type="signal peptide" evidence="1">
    <location>
        <begin position="1"/>
        <end position="20"/>
    </location>
</feature>
<sequence>MPKRSLFVYILILFSIPAWAQQFGGNRPAHRWMQIDTSSLRVIFPKALYKDGQHVANLLSYIAAKPSTIGPMRRKVDIVLQNESLLANGYVQLGPFRSEFYMTPPPNSQDLGALYWTDQLAIHEFRHVLQNANARKGISNVFSYLGGQLGQAAITNIALPNWFWEGDAVVTETALSLHGRGRLSNFYKGFRGLTFSRKQYNYMKIRNGSYRDYVPDHYAYGYIMTAYGRTQYGQNFWPKVMDEAVRFKGVFYPFSQSLKRHTGMNAAHFYKAALASYQAQWTAAAAHLSSTKVDTITPLEKQVANYNWINATNNGWIVVKNTYKTIPAFYRLHDNGKEEKIFAPGYNFDDYFHVQDNWIVYTESRNHPRWGYENYSIIRLHDINTGKTRKLTSKSRYFSPSLSHDVQNIVAVRQENDMKVYLDIVDANSGERKKTLANPADWYYTYPRYMQNDSAVVSTVRDRNGNMGMIAQNVYTDQVDTLVAFTANVLGAVNPISDTILFTANYKDVSNGFALLPGTQQVVQLTDRANNVNAIAARNGEIRFSEFTSQGDKIFASSIQSATPFNIYNTTHAPYLAPTFGEDSLIVSHLPERTFTTKKYSQFRKFINLHSWIPTFDDPEYSFTIYGNNILNTTQTALSYTYNNNEQSHKVGGSLVYAQLFPYLSAGLNYTANRHIQVSRTEQLVWNETNANVGVALPFNLSSGKFGRSMGLSGSYNYVQRTEASGSKYQFKYNNLQYFSTAFTFNQQRMKARQNLFSHFGQNFLVQYSRSVSNAAAQQLYAKLDLYLPGFMRNHNIVINTAYQYIDTASAYRFTDNFVYARGYNKPFYSKIYKIGVNYHFPIAYPDWGFANLLYFMRIRGNLFYDYSRTTNVTYNGHGQYNSTGGELFFDTKIGNTIPFTFGARFSHLLDPDPQDAGLRNKFEFIIPLQQLFSY</sequence>
<dbReference type="AlphaFoldDB" id="A0A327QE23"/>
<dbReference type="Proteomes" id="UP000249547">
    <property type="component" value="Unassembled WGS sequence"/>
</dbReference>
<dbReference type="Gene3D" id="2.120.10.30">
    <property type="entry name" value="TolB, C-terminal domain"/>
    <property type="match status" value="1"/>
</dbReference>